<evidence type="ECO:0000256" key="6">
    <source>
        <dbReference type="ARBA" id="ARBA00022692"/>
    </source>
</evidence>
<dbReference type="GO" id="GO:0015031">
    <property type="term" value="P:protein transport"/>
    <property type="evidence" value="ECO:0007669"/>
    <property type="project" value="UniProtKB-KW"/>
</dbReference>
<accession>A0A317C4F0</accession>
<evidence type="ECO:0000259" key="12">
    <source>
        <dbReference type="PROSITE" id="PS52015"/>
    </source>
</evidence>
<dbReference type="GO" id="GO:0098797">
    <property type="term" value="C:plasma membrane protein complex"/>
    <property type="evidence" value="ECO:0007669"/>
    <property type="project" value="TreeGrafter"/>
</dbReference>
<proteinExistence type="inferred from homology"/>
<dbReference type="EMBL" id="QGKM01000069">
    <property type="protein sequence ID" value="PWQ93071.1"/>
    <property type="molecule type" value="Genomic_DNA"/>
</dbReference>
<evidence type="ECO:0000256" key="10">
    <source>
        <dbReference type="SAM" id="MobiDB-lite"/>
    </source>
</evidence>
<gene>
    <name evidence="13" type="ORF">DKW60_18480</name>
</gene>
<evidence type="ECO:0000256" key="5">
    <source>
        <dbReference type="ARBA" id="ARBA00022519"/>
    </source>
</evidence>
<dbReference type="OrthoDB" id="9803361at2"/>
<dbReference type="PANTHER" id="PTHR33446">
    <property type="entry name" value="PROTEIN TONB-RELATED"/>
    <property type="match status" value="1"/>
</dbReference>
<dbReference type="Gene3D" id="3.30.1150.10">
    <property type="match status" value="1"/>
</dbReference>
<dbReference type="InterPro" id="IPR051045">
    <property type="entry name" value="TonB-dependent_transducer"/>
</dbReference>
<organism evidence="13 14">
    <name type="scientific">Leucothrix pacifica</name>
    <dbReference type="NCBI Taxonomy" id="1247513"/>
    <lineage>
        <taxon>Bacteria</taxon>
        <taxon>Pseudomonadati</taxon>
        <taxon>Pseudomonadota</taxon>
        <taxon>Gammaproteobacteria</taxon>
        <taxon>Thiotrichales</taxon>
        <taxon>Thiotrichaceae</taxon>
        <taxon>Leucothrix</taxon>
    </lineage>
</organism>
<comment type="similarity">
    <text evidence="2">Belongs to the TonB family.</text>
</comment>
<evidence type="ECO:0000256" key="8">
    <source>
        <dbReference type="ARBA" id="ARBA00022989"/>
    </source>
</evidence>
<evidence type="ECO:0000256" key="7">
    <source>
        <dbReference type="ARBA" id="ARBA00022927"/>
    </source>
</evidence>
<feature type="domain" description="TonB C-terminal" evidence="12">
    <location>
        <begin position="193"/>
        <end position="292"/>
    </location>
</feature>
<dbReference type="GO" id="GO:0031992">
    <property type="term" value="F:energy transducer activity"/>
    <property type="evidence" value="ECO:0007669"/>
    <property type="project" value="TreeGrafter"/>
</dbReference>
<dbReference type="AlphaFoldDB" id="A0A317C4F0"/>
<dbReference type="Proteomes" id="UP000245539">
    <property type="component" value="Unassembled WGS sequence"/>
</dbReference>
<keyword evidence="8 11" id="KW-1133">Transmembrane helix</keyword>
<keyword evidence="9 11" id="KW-0472">Membrane</keyword>
<dbReference type="InterPro" id="IPR037682">
    <property type="entry name" value="TonB_C"/>
</dbReference>
<evidence type="ECO:0000256" key="9">
    <source>
        <dbReference type="ARBA" id="ARBA00023136"/>
    </source>
</evidence>
<dbReference type="Pfam" id="PF03544">
    <property type="entry name" value="TonB_C"/>
    <property type="match status" value="1"/>
</dbReference>
<dbReference type="SUPFAM" id="SSF74653">
    <property type="entry name" value="TolA/TonB C-terminal domain"/>
    <property type="match status" value="1"/>
</dbReference>
<keyword evidence="3" id="KW-0813">Transport</keyword>
<feature type="region of interest" description="Disordered" evidence="10">
    <location>
        <begin position="70"/>
        <end position="127"/>
    </location>
</feature>
<dbReference type="PANTHER" id="PTHR33446:SF11">
    <property type="entry name" value="TONB3"/>
    <property type="match status" value="1"/>
</dbReference>
<sequence length="295" mass="32930">MSTIFSDKAQKNPLFTTFPVAIFLHGVLIFATGFMTPEPNAVRKSTLLDITLVNSHSDFAPKDADFIAESNQQGSGTLDKKQKITSRSASETPNDENGDKTFSSEEAAPTVVPKPKPQVLTTKGKTSKTVKKEVQEEEVKETRVVKTEVSEKAEKIAMLMAEMNKEEQKYARRPRIHFVDSISAKSAVEARYIKDWAKKLERIGNINFPDEAIRLSLSGTLILNATLDRAGRVVEMQIDVSSGSRILDKAALRIVKLAAPYEPLPSEIRKKYDRLNITRSIVFHKENGRAAFYTN</sequence>
<evidence type="ECO:0000256" key="2">
    <source>
        <dbReference type="ARBA" id="ARBA00006555"/>
    </source>
</evidence>
<dbReference type="InterPro" id="IPR006260">
    <property type="entry name" value="TonB/TolA_C"/>
</dbReference>
<keyword evidence="14" id="KW-1185">Reference proteome</keyword>
<keyword evidence="4" id="KW-1003">Cell membrane</keyword>
<evidence type="ECO:0000256" key="4">
    <source>
        <dbReference type="ARBA" id="ARBA00022475"/>
    </source>
</evidence>
<dbReference type="GO" id="GO:0055085">
    <property type="term" value="P:transmembrane transport"/>
    <property type="evidence" value="ECO:0007669"/>
    <property type="project" value="InterPro"/>
</dbReference>
<dbReference type="NCBIfam" id="TIGR01352">
    <property type="entry name" value="tonB_Cterm"/>
    <property type="match status" value="1"/>
</dbReference>
<keyword evidence="7" id="KW-0653">Protein transport</keyword>
<evidence type="ECO:0000256" key="1">
    <source>
        <dbReference type="ARBA" id="ARBA00004383"/>
    </source>
</evidence>
<evidence type="ECO:0000256" key="3">
    <source>
        <dbReference type="ARBA" id="ARBA00022448"/>
    </source>
</evidence>
<evidence type="ECO:0000313" key="13">
    <source>
        <dbReference type="EMBL" id="PWQ93071.1"/>
    </source>
</evidence>
<dbReference type="PROSITE" id="PS52015">
    <property type="entry name" value="TONB_CTD"/>
    <property type="match status" value="1"/>
</dbReference>
<comment type="caution">
    <text evidence="13">The sequence shown here is derived from an EMBL/GenBank/DDBJ whole genome shotgun (WGS) entry which is preliminary data.</text>
</comment>
<evidence type="ECO:0000313" key="14">
    <source>
        <dbReference type="Proteomes" id="UP000245539"/>
    </source>
</evidence>
<reference evidence="13 14" key="1">
    <citation type="submission" date="2018-05" db="EMBL/GenBank/DDBJ databases">
        <title>Leucothrix arctica sp. nov., isolated from Arctic seawater.</title>
        <authorList>
            <person name="Choi A."/>
            <person name="Baek K."/>
        </authorList>
    </citation>
    <scope>NUCLEOTIDE SEQUENCE [LARGE SCALE GENOMIC DNA]</scope>
    <source>
        <strain evidence="13 14">JCM 18388</strain>
    </source>
</reference>
<dbReference type="RefSeq" id="WP_109839143.1">
    <property type="nucleotide sequence ID" value="NZ_QGKM01000069.1"/>
</dbReference>
<feature type="transmembrane region" description="Helical" evidence="11">
    <location>
        <begin position="12"/>
        <end position="35"/>
    </location>
</feature>
<keyword evidence="6 11" id="KW-0812">Transmembrane</keyword>
<evidence type="ECO:0000256" key="11">
    <source>
        <dbReference type="SAM" id="Phobius"/>
    </source>
</evidence>
<comment type="subcellular location">
    <subcellularLocation>
        <location evidence="1">Cell inner membrane</location>
        <topology evidence="1">Single-pass membrane protein</topology>
        <orientation evidence="1">Periplasmic side</orientation>
    </subcellularLocation>
</comment>
<keyword evidence="5" id="KW-0997">Cell inner membrane</keyword>
<name>A0A317C4F0_9GAMM</name>
<protein>
    <submittedName>
        <fullName evidence="13">Energy transducer TonB</fullName>
    </submittedName>
</protein>